<evidence type="ECO:0000256" key="1">
    <source>
        <dbReference type="SAM" id="Coils"/>
    </source>
</evidence>
<reference evidence="3" key="1">
    <citation type="journal article" date="2021" name="PeerJ">
        <title>Extensive microbial diversity within the chicken gut microbiome revealed by metagenomics and culture.</title>
        <authorList>
            <person name="Gilroy R."/>
            <person name="Ravi A."/>
            <person name="Getino M."/>
            <person name="Pursley I."/>
            <person name="Horton D.L."/>
            <person name="Alikhan N.F."/>
            <person name="Baker D."/>
            <person name="Gharbi K."/>
            <person name="Hall N."/>
            <person name="Watson M."/>
            <person name="Adriaenssens E.M."/>
            <person name="Foster-Nyarko E."/>
            <person name="Jarju S."/>
            <person name="Secka A."/>
            <person name="Antonio M."/>
            <person name="Oren A."/>
            <person name="Chaudhuri R.R."/>
            <person name="La Ragione R."/>
            <person name="Hildebrand F."/>
            <person name="Pallen M.J."/>
        </authorList>
    </citation>
    <scope>NUCLEOTIDE SEQUENCE</scope>
    <source>
        <strain evidence="3">ChiBcec8-13705</strain>
    </source>
</reference>
<reference evidence="3" key="2">
    <citation type="submission" date="2021-04" db="EMBL/GenBank/DDBJ databases">
        <authorList>
            <person name="Gilroy R."/>
        </authorList>
    </citation>
    <scope>NUCLEOTIDE SEQUENCE</scope>
    <source>
        <strain evidence="3">ChiBcec8-13705</strain>
    </source>
</reference>
<dbReference type="EMBL" id="DWYG01000067">
    <property type="protein sequence ID" value="HJB41756.1"/>
    <property type="molecule type" value="Genomic_DNA"/>
</dbReference>
<dbReference type="Pfam" id="PF21912">
    <property type="entry name" value="Glyco_transf_99"/>
    <property type="match status" value="1"/>
</dbReference>
<accession>A0A9D2M5D6</accession>
<dbReference type="InterPro" id="IPR054112">
    <property type="entry name" value="Glyco_transf_99_N"/>
</dbReference>
<proteinExistence type="predicted"/>
<evidence type="ECO:0000313" key="3">
    <source>
        <dbReference type="EMBL" id="HJB41756.1"/>
    </source>
</evidence>
<protein>
    <recommendedName>
        <fullName evidence="2">Glycosyltransferase 99 N-terminal domain-containing protein</fullName>
    </recommendedName>
</protein>
<evidence type="ECO:0000259" key="2">
    <source>
        <dbReference type="Pfam" id="PF21912"/>
    </source>
</evidence>
<dbReference type="Proteomes" id="UP000886803">
    <property type="component" value="Unassembled WGS sequence"/>
</dbReference>
<feature type="domain" description="Glycosyltransferase 99 N-terminal" evidence="2">
    <location>
        <begin position="17"/>
        <end position="179"/>
    </location>
</feature>
<name>A0A9D2M5D6_9FIRM</name>
<organism evidence="3 4">
    <name type="scientific">Candidatus Gemmiger avicola</name>
    <dbReference type="NCBI Taxonomy" id="2838605"/>
    <lineage>
        <taxon>Bacteria</taxon>
        <taxon>Bacillati</taxon>
        <taxon>Bacillota</taxon>
        <taxon>Clostridia</taxon>
        <taxon>Eubacteriales</taxon>
        <taxon>Gemmiger</taxon>
    </lineage>
</organism>
<dbReference type="AlphaFoldDB" id="A0A9D2M5D6"/>
<feature type="coiled-coil region" evidence="1">
    <location>
        <begin position="418"/>
        <end position="445"/>
    </location>
</feature>
<sequence length="681" mass="78710">MFIPAFLDLTPCTQRRYIWHFFGAVNMQKYCHGPVIAPEDYFSYPSDMITPDTERAWAKNCFANQNLPHNEDLDKIRQCPIPERILDVLIAKCGSKSDAAVAIYAQRIPELEEWLCKTLDTLQAETSEKMEALVLVVDIPSFSSVCRARNIPVLYYEFGAFREPTYYNVSYYSFDGVNIHLKLEKLFKEFKKEISQLKSWELFTAKELLALFLVPEKLYLLEQFHESAEYEAGILAESTFFAPTRAVNQKNTLDLIDVATSYFSHDTILIRNHPADPLHPSYNAMQIAIDDSPSAVEFILKCQRIISRTSNSIVEAQLWGKSVYTIDPEPYGFACLSALDGEALQTVDLKFVNFMAFAFYFPMEFTYDVRYMRWRLTCPSWIEIYRKNLAYCLSVHGIPEEVVKKTGKERLQQILDFRQEKSKNVRELVQQIKILENKEARLRAQLDDPNIADVLSLQQTREKIRQIRVAIGAEPPVPHLSALPMIKEESGFWVESTLFWDTGEGFSQQACSREKMICQRGRFVVHFEIPQEIVENVRALRWDPLEGEPIAITVDDTSEIHLQPMNANYNEEGTDFFASKDPMYHLAVKEGKRSVQISGRIRLLSQPEVEWALCKSSEQKEVLGRQIELLNGRLNATEVQLRAVVDQLEIARTQLKETVAELEKERQPLFQKCMRKLKQRK</sequence>
<comment type="caution">
    <text evidence="3">The sequence shown here is derived from an EMBL/GenBank/DDBJ whole genome shotgun (WGS) entry which is preliminary data.</text>
</comment>
<keyword evidence="1" id="KW-0175">Coiled coil</keyword>
<evidence type="ECO:0000313" key="4">
    <source>
        <dbReference type="Proteomes" id="UP000886803"/>
    </source>
</evidence>
<gene>
    <name evidence="3" type="ORF">H9945_04585</name>
</gene>